<accession>A0A1G9DD82</accession>
<evidence type="ECO:0000313" key="4">
    <source>
        <dbReference type="EMBL" id="SDK61852.1"/>
    </source>
</evidence>
<evidence type="ECO:0000256" key="2">
    <source>
        <dbReference type="PROSITE-ProRule" id="PRU00335"/>
    </source>
</evidence>
<proteinExistence type="predicted"/>
<dbReference type="Gene3D" id="1.10.357.10">
    <property type="entry name" value="Tetracycline Repressor, domain 2"/>
    <property type="match status" value="1"/>
</dbReference>
<dbReference type="PANTHER" id="PTHR30055">
    <property type="entry name" value="HTH-TYPE TRANSCRIPTIONAL REGULATOR RUTR"/>
    <property type="match status" value="1"/>
</dbReference>
<feature type="DNA-binding region" description="H-T-H motif" evidence="2">
    <location>
        <begin position="65"/>
        <end position="84"/>
    </location>
</feature>
<name>A0A1G9DD82_9ACTN</name>
<dbReference type="InterPro" id="IPR050109">
    <property type="entry name" value="HTH-type_TetR-like_transc_reg"/>
</dbReference>
<gene>
    <name evidence="4" type="ORF">SAMN05421869_11793</name>
</gene>
<dbReference type="InterPro" id="IPR001647">
    <property type="entry name" value="HTH_TetR"/>
</dbReference>
<dbReference type="EMBL" id="FNDJ01000017">
    <property type="protein sequence ID" value="SDK61852.1"/>
    <property type="molecule type" value="Genomic_DNA"/>
</dbReference>
<organism evidence="4 5">
    <name type="scientific">Nonomuraea jiangxiensis</name>
    <dbReference type="NCBI Taxonomy" id="633440"/>
    <lineage>
        <taxon>Bacteria</taxon>
        <taxon>Bacillati</taxon>
        <taxon>Actinomycetota</taxon>
        <taxon>Actinomycetes</taxon>
        <taxon>Streptosporangiales</taxon>
        <taxon>Streptosporangiaceae</taxon>
        <taxon>Nonomuraea</taxon>
    </lineage>
</organism>
<keyword evidence="1 2" id="KW-0238">DNA-binding</keyword>
<evidence type="ECO:0000259" key="3">
    <source>
        <dbReference type="PROSITE" id="PS50977"/>
    </source>
</evidence>
<dbReference type="Pfam" id="PF17929">
    <property type="entry name" value="TetR_C_34"/>
    <property type="match status" value="1"/>
</dbReference>
<dbReference type="AlphaFoldDB" id="A0A1G9DD82"/>
<dbReference type="GO" id="GO:0003700">
    <property type="term" value="F:DNA-binding transcription factor activity"/>
    <property type="evidence" value="ECO:0007669"/>
    <property type="project" value="TreeGrafter"/>
</dbReference>
<evidence type="ECO:0000313" key="5">
    <source>
        <dbReference type="Proteomes" id="UP000199202"/>
    </source>
</evidence>
<dbReference type="Proteomes" id="UP000199202">
    <property type="component" value="Unassembled WGS sequence"/>
</dbReference>
<reference evidence="4 5" key="1">
    <citation type="submission" date="2016-10" db="EMBL/GenBank/DDBJ databases">
        <authorList>
            <person name="de Groot N.N."/>
        </authorList>
    </citation>
    <scope>NUCLEOTIDE SEQUENCE [LARGE SCALE GENOMIC DNA]</scope>
    <source>
        <strain evidence="4 5">CGMCC 4.6533</strain>
    </source>
</reference>
<dbReference type="InterPro" id="IPR041483">
    <property type="entry name" value="TetR_C_34"/>
</dbReference>
<dbReference type="PANTHER" id="PTHR30055:SF226">
    <property type="entry name" value="HTH-TYPE TRANSCRIPTIONAL REGULATOR PKSA"/>
    <property type="match status" value="1"/>
</dbReference>
<sequence length="266" mass="29533">MYRRSITLAKVIDRRYHVNNVPAVYHGDMTTFRRARSEEQREIRRQAILDTAAAMLDEMPVSKVSLNELSRRVGLAKSPLLRYFESREAILLELLDRTWKLWLDQLSEELAVGIDIDDTAQQRCAQLVDTLTRSLDHQRTLCDLLSAQAGVLEHNVSPEVAIRYKHAAIDNVITLAGLIRGPLPELGDGAGQLAAQAILVIGAIWTHSVPSPSMLAAYELVPSLAEQRLDFTSTLRSMLTTLVIGNLGYPRSDAPPSSTSRQRPAG</sequence>
<dbReference type="GO" id="GO:0000976">
    <property type="term" value="F:transcription cis-regulatory region binding"/>
    <property type="evidence" value="ECO:0007669"/>
    <property type="project" value="TreeGrafter"/>
</dbReference>
<dbReference type="PROSITE" id="PS50977">
    <property type="entry name" value="HTH_TETR_2"/>
    <property type="match status" value="1"/>
</dbReference>
<dbReference type="InterPro" id="IPR009057">
    <property type="entry name" value="Homeodomain-like_sf"/>
</dbReference>
<dbReference type="Pfam" id="PF00440">
    <property type="entry name" value="TetR_N"/>
    <property type="match status" value="1"/>
</dbReference>
<protein>
    <submittedName>
        <fullName evidence="4">DNA-binding transcriptional regulator, AcrR family</fullName>
    </submittedName>
</protein>
<dbReference type="STRING" id="633440.SAMN05421869_11793"/>
<feature type="domain" description="HTH tetR-type" evidence="3">
    <location>
        <begin position="42"/>
        <end position="102"/>
    </location>
</feature>
<dbReference type="SUPFAM" id="SSF46689">
    <property type="entry name" value="Homeodomain-like"/>
    <property type="match status" value="1"/>
</dbReference>
<keyword evidence="5" id="KW-1185">Reference proteome</keyword>
<evidence type="ECO:0000256" key="1">
    <source>
        <dbReference type="ARBA" id="ARBA00023125"/>
    </source>
</evidence>